<feature type="compositionally biased region" description="Acidic residues" evidence="1">
    <location>
        <begin position="234"/>
        <end position="246"/>
    </location>
</feature>
<feature type="region of interest" description="Disordered" evidence="1">
    <location>
        <begin position="219"/>
        <end position="294"/>
    </location>
</feature>
<evidence type="ECO:0000256" key="1">
    <source>
        <dbReference type="SAM" id="MobiDB-lite"/>
    </source>
</evidence>
<dbReference type="AlphaFoldDB" id="A0A0L0V3R0"/>
<dbReference type="GO" id="GO:0005634">
    <property type="term" value="C:nucleus"/>
    <property type="evidence" value="ECO:0007669"/>
    <property type="project" value="TreeGrafter"/>
</dbReference>
<dbReference type="InterPro" id="IPR052717">
    <property type="entry name" value="Vacuolar_transposase_reg"/>
</dbReference>
<accession>A0A0L0V3R0</accession>
<organism evidence="2 3">
    <name type="scientific">Puccinia striiformis f. sp. tritici PST-78</name>
    <dbReference type="NCBI Taxonomy" id="1165861"/>
    <lineage>
        <taxon>Eukaryota</taxon>
        <taxon>Fungi</taxon>
        <taxon>Dikarya</taxon>
        <taxon>Basidiomycota</taxon>
        <taxon>Pucciniomycotina</taxon>
        <taxon>Pucciniomycetes</taxon>
        <taxon>Pucciniales</taxon>
        <taxon>Pucciniaceae</taxon>
        <taxon>Puccinia</taxon>
    </lineage>
</organism>
<evidence type="ECO:0000313" key="3">
    <source>
        <dbReference type="Proteomes" id="UP000054564"/>
    </source>
</evidence>
<evidence type="ECO:0008006" key="4">
    <source>
        <dbReference type="Google" id="ProtNLM"/>
    </source>
</evidence>
<dbReference type="InterPro" id="IPR012337">
    <property type="entry name" value="RNaseH-like_sf"/>
</dbReference>
<feature type="compositionally biased region" description="Acidic residues" evidence="1">
    <location>
        <begin position="259"/>
        <end position="271"/>
    </location>
</feature>
<protein>
    <recommendedName>
        <fullName evidence="4">DUF659 domain-containing protein</fullName>
    </recommendedName>
</protein>
<sequence length="568" mass="62821">MDIVLDLKNVDLDPLAGTRGTASAPPERCGCGIWCLPSEAGGYPAFGVTGTGDINPKEVPQLCAVWCAEAARPFAALVNASHQAILHPTVVKHLPKVHVVSKDIHLLYSAIQHDYRAVLNAHSSALYLGVDAWQSPNAFDVLGVYLADTVRLVVEKFGIQDKICGIVSDNANNNEVMITELKKLKWKRFPGDSQWICCFAHILNLIAQTILQTFGSQRKRTTTNMRSAKPNGSDSDESEAEYENDEDQIRVLSLGETAVDSEEEDQSDDEALAPADENASDILSEGDIDNASKEESDDCYTAASCKRTLEKFRAIAKKLKYSPNSKAEFIRLCRDKECALPHNIQRDVRTRWNSTSAQLNSIIRCKDAIPEWQHHKRYGIDHMHFVDQSDFDLAKDLAEVLNLFHEITLQVSVPGSARISNVVLFIDQITDHLSTVISDVKYPPALRNTCRGGLKITNKYYRSPFEPEWIAEAIRLAREIWVTHFKPRPITPTSSAPPSNKARTGMLAGLGSAAAARGGDSLTDAFDMWLAGALRSKGTTPSIHSSGGSSRKNQATLTAAWFIWRWMF</sequence>
<name>A0A0L0V3R0_9BASI</name>
<reference evidence="3" key="1">
    <citation type="submission" date="2014-03" db="EMBL/GenBank/DDBJ databases">
        <title>The Genome Sequence of Puccinia striiformis f. sp. tritici PST-78.</title>
        <authorList>
            <consortium name="The Broad Institute Genome Sequencing Platform"/>
            <person name="Cuomo C."/>
            <person name="Hulbert S."/>
            <person name="Chen X."/>
            <person name="Walker B."/>
            <person name="Young S.K."/>
            <person name="Zeng Q."/>
            <person name="Gargeya S."/>
            <person name="Fitzgerald M."/>
            <person name="Haas B."/>
            <person name="Abouelleil A."/>
            <person name="Alvarado L."/>
            <person name="Arachchi H.M."/>
            <person name="Berlin A.M."/>
            <person name="Chapman S.B."/>
            <person name="Goldberg J."/>
            <person name="Griggs A."/>
            <person name="Gujja S."/>
            <person name="Hansen M."/>
            <person name="Howarth C."/>
            <person name="Imamovic A."/>
            <person name="Larimer J."/>
            <person name="McCowan C."/>
            <person name="Montmayeur A."/>
            <person name="Murphy C."/>
            <person name="Neiman D."/>
            <person name="Pearson M."/>
            <person name="Priest M."/>
            <person name="Roberts A."/>
            <person name="Saif S."/>
            <person name="Shea T."/>
            <person name="Sisk P."/>
            <person name="Sykes S."/>
            <person name="Wortman J."/>
            <person name="Nusbaum C."/>
            <person name="Birren B."/>
        </authorList>
    </citation>
    <scope>NUCLEOTIDE SEQUENCE [LARGE SCALE GENOMIC DNA]</scope>
    <source>
        <strain evidence="3">race PST-78</strain>
    </source>
</reference>
<evidence type="ECO:0000313" key="2">
    <source>
        <dbReference type="EMBL" id="KNE93604.1"/>
    </source>
</evidence>
<proteinExistence type="predicted"/>
<feature type="compositionally biased region" description="Polar residues" evidence="1">
    <location>
        <begin position="219"/>
        <end position="233"/>
    </location>
</feature>
<dbReference type="PANTHER" id="PTHR46169">
    <property type="entry name" value="DNA REPLICATION-RELATED ELEMENT FACTOR, ISOFORM A"/>
    <property type="match status" value="1"/>
</dbReference>
<dbReference type="Proteomes" id="UP000054564">
    <property type="component" value="Unassembled WGS sequence"/>
</dbReference>
<gene>
    <name evidence="2" type="ORF">PSTG_13053</name>
</gene>
<dbReference type="SUPFAM" id="SSF53098">
    <property type="entry name" value="Ribonuclease H-like"/>
    <property type="match status" value="1"/>
</dbReference>
<dbReference type="PANTHER" id="PTHR46169:SF15">
    <property type="entry name" value="INNER CENTROMERE PROTEIN A-LIKE ISOFORM X1-RELATED"/>
    <property type="match status" value="1"/>
</dbReference>
<comment type="caution">
    <text evidence="2">The sequence shown here is derived from an EMBL/GenBank/DDBJ whole genome shotgun (WGS) entry which is preliminary data.</text>
</comment>
<keyword evidence="3" id="KW-1185">Reference proteome</keyword>
<dbReference type="EMBL" id="AJIL01000134">
    <property type="protein sequence ID" value="KNE93604.1"/>
    <property type="molecule type" value="Genomic_DNA"/>
</dbReference>
<dbReference type="GO" id="GO:0006357">
    <property type="term" value="P:regulation of transcription by RNA polymerase II"/>
    <property type="evidence" value="ECO:0007669"/>
    <property type="project" value="TreeGrafter"/>
</dbReference>